<feature type="chain" id="PRO_5029661821" evidence="6">
    <location>
        <begin position="33"/>
        <end position="508"/>
    </location>
</feature>
<dbReference type="GO" id="GO:0009279">
    <property type="term" value="C:cell outer membrane"/>
    <property type="evidence" value="ECO:0007669"/>
    <property type="project" value="UniProtKB-SubCell"/>
</dbReference>
<keyword evidence="5" id="KW-0998">Cell outer membrane</keyword>
<name>A0A7J5U0Q0_9BACT</name>
<evidence type="ECO:0000259" key="7">
    <source>
        <dbReference type="Pfam" id="PF07980"/>
    </source>
</evidence>
<evidence type="ECO:0000313" key="10">
    <source>
        <dbReference type="Proteomes" id="UP000488299"/>
    </source>
</evidence>
<dbReference type="InterPro" id="IPR012944">
    <property type="entry name" value="SusD_RagB_dom"/>
</dbReference>
<evidence type="ECO:0000256" key="2">
    <source>
        <dbReference type="ARBA" id="ARBA00006275"/>
    </source>
</evidence>
<dbReference type="Gene3D" id="1.25.40.390">
    <property type="match status" value="1"/>
</dbReference>
<comment type="caution">
    <text evidence="9">The sequence shown here is derived from an EMBL/GenBank/DDBJ whole genome shotgun (WGS) entry which is preliminary data.</text>
</comment>
<keyword evidence="10" id="KW-1185">Reference proteome</keyword>
<dbReference type="Pfam" id="PF07980">
    <property type="entry name" value="SusD_RagB"/>
    <property type="match status" value="1"/>
</dbReference>
<proteinExistence type="inferred from homology"/>
<evidence type="ECO:0000256" key="5">
    <source>
        <dbReference type="ARBA" id="ARBA00023237"/>
    </source>
</evidence>
<comment type="similarity">
    <text evidence="2">Belongs to the SusD family.</text>
</comment>
<evidence type="ECO:0000256" key="3">
    <source>
        <dbReference type="ARBA" id="ARBA00022729"/>
    </source>
</evidence>
<dbReference type="AlphaFoldDB" id="A0A7J5U0Q0"/>
<evidence type="ECO:0000259" key="8">
    <source>
        <dbReference type="Pfam" id="PF14322"/>
    </source>
</evidence>
<gene>
    <name evidence="9" type="ORF">F5984_10740</name>
</gene>
<dbReference type="EMBL" id="WELI01000003">
    <property type="protein sequence ID" value="KAB7731270.1"/>
    <property type="molecule type" value="Genomic_DNA"/>
</dbReference>
<organism evidence="9 10">
    <name type="scientific">Rudanella paleaurantiibacter</name>
    <dbReference type="NCBI Taxonomy" id="2614655"/>
    <lineage>
        <taxon>Bacteria</taxon>
        <taxon>Pseudomonadati</taxon>
        <taxon>Bacteroidota</taxon>
        <taxon>Cytophagia</taxon>
        <taxon>Cytophagales</taxon>
        <taxon>Cytophagaceae</taxon>
        <taxon>Rudanella</taxon>
    </lineage>
</organism>
<sequence length="508" mass="54973">MLFSDKYIVSRRGMLRTALVTAVLGTSLTACDQETFLNPTPLTSLADVEAFSTPDRVLAQVNGLYASVKSGQFMGGRYQVYVDVRGEEFLNVTNNGVTALSAWNHTQNSGSNEPTNLWNAAYLAINRANLFLAGLDANPTVIDQTLANQYRGEARLLRALTYHQMVQLFAQPYTKDNGASPGLPLRIKGEVGSGGNDLARATVAEVYKQILDDLNFAEQNLPANYASATLNTTRAHKNTAIALKTRVYLAMGQWANVVTEANKIVSTAAPYRASTGVAHQLQADVRTVFSNYTTTESIFSMPFSSNDLPGTQNGLHSYYVPLTGIGDYSLNPNGIISNTTAFATADARRNFVKSDFSGDLISGAQRNRLFKFPTGPVHTDWAPVIRYSEVLLNAAEARARLNTSAVDEQGLALLNAVRTRSNPTGAYTAAGLANSAGLVSAILTERRIEFLGEGMRSNDLLRTNQPLPEKGGVQSAPRIQAVPTTASVYIWPLPQTELNVNKLAVQNP</sequence>
<dbReference type="RefSeq" id="WP_152124247.1">
    <property type="nucleotide sequence ID" value="NZ_WELI01000003.1"/>
</dbReference>
<evidence type="ECO:0000256" key="4">
    <source>
        <dbReference type="ARBA" id="ARBA00023136"/>
    </source>
</evidence>
<dbReference type="InterPro" id="IPR033985">
    <property type="entry name" value="SusD-like_N"/>
</dbReference>
<keyword evidence="3 6" id="KW-0732">Signal</keyword>
<dbReference type="InterPro" id="IPR011990">
    <property type="entry name" value="TPR-like_helical_dom_sf"/>
</dbReference>
<dbReference type="PROSITE" id="PS51257">
    <property type="entry name" value="PROKAR_LIPOPROTEIN"/>
    <property type="match status" value="1"/>
</dbReference>
<dbReference type="Pfam" id="PF14322">
    <property type="entry name" value="SusD-like_3"/>
    <property type="match status" value="1"/>
</dbReference>
<keyword evidence="4" id="KW-0472">Membrane</keyword>
<dbReference type="SUPFAM" id="SSF48452">
    <property type="entry name" value="TPR-like"/>
    <property type="match status" value="1"/>
</dbReference>
<evidence type="ECO:0000256" key="1">
    <source>
        <dbReference type="ARBA" id="ARBA00004442"/>
    </source>
</evidence>
<dbReference type="CDD" id="cd08977">
    <property type="entry name" value="SusD"/>
    <property type="match status" value="1"/>
</dbReference>
<reference evidence="9 10" key="1">
    <citation type="submission" date="2019-10" db="EMBL/GenBank/DDBJ databases">
        <title>Rudanella paleaurantiibacter sp. nov., isolated from sludge.</title>
        <authorList>
            <person name="Xu S.Q."/>
        </authorList>
    </citation>
    <scope>NUCLEOTIDE SEQUENCE [LARGE SCALE GENOMIC DNA]</scope>
    <source>
        <strain evidence="9 10">HX-22-17</strain>
    </source>
</reference>
<feature type="domain" description="RagB/SusD" evidence="7">
    <location>
        <begin position="379"/>
        <end position="508"/>
    </location>
</feature>
<comment type="subcellular location">
    <subcellularLocation>
        <location evidence="1">Cell outer membrane</location>
    </subcellularLocation>
</comment>
<protein>
    <submittedName>
        <fullName evidence="9">RagB/SusD family nutrient uptake outer membrane protein</fullName>
    </submittedName>
</protein>
<accession>A0A7J5U0Q0</accession>
<dbReference type="Proteomes" id="UP000488299">
    <property type="component" value="Unassembled WGS sequence"/>
</dbReference>
<feature type="domain" description="SusD-like N-terminal" evidence="8">
    <location>
        <begin position="79"/>
        <end position="249"/>
    </location>
</feature>
<evidence type="ECO:0000256" key="6">
    <source>
        <dbReference type="SAM" id="SignalP"/>
    </source>
</evidence>
<evidence type="ECO:0000313" key="9">
    <source>
        <dbReference type="EMBL" id="KAB7731270.1"/>
    </source>
</evidence>
<feature type="signal peptide" evidence="6">
    <location>
        <begin position="1"/>
        <end position="32"/>
    </location>
</feature>